<reference evidence="4" key="1">
    <citation type="submission" date="2016-04" db="EMBL/GenBank/DDBJ databases">
        <authorList>
            <person name="Evans L.H."/>
            <person name="Alamgir A."/>
            <person name="Owens N."/>
            <person name="Weber N.D."/>
            <person name="Virtaneva K."/>
            <person name="Barbian K."/>
            <person name="Babar A."/>
            <person name="Rosenke K."/>
        </authorList>
    </citation>
    <scope>NUCLEOTIDE SEQUENCE</scope>
    <source>
        <strain evidence="4">92-2</strain>
    </source>
</reference>
<gene>
    <name evidence="4" type="ORF">KM92DES2_10647</name>
</gene>
<organism evidence="4">
    <name type="scientific">uncultured Desulfovibrio sp</name>
    <dbReference type="NCBI Taxonomy" id="167968"/>
    <lineage>
        <taxon>Bacteria</taxon>
        <taxon>Pseudomonadati</taxon>
        <taxon>Thermodesulfobacteriota</taxon>
        <taxon>Desulfovibrionia</taxon>
        <taxon>Desulfovibrionales</taxon>
        <taxon>Desulfovibrionaceae</taxon>
        <taxon>Desulfovibrio</taxon>
        <taxon>environmental samples</taxon>
    </lineage>
</organism>
<dbReference type="InterPro" id="IPR008030">
    <property type="entry name" value="NmrA-like"/>
</dbReference>
<dbReference type="RefSeq" id="WP_227117833.1">
    <property type="nucleotide sequence ID" value="NZ_LT598928.1"/>
</dbReference>
<dbReference type="AlphaFoldDB" id="A0A212J7A6"/>
<keyword evidence="1" id="KW-0521">NADP</keyword>
<dbReference type="Pfam" id="PF05368">
    <property type="entry name" value="NmrA"/>
    <property type="match status" value="1"/>
</dbReference>
<dbReference type="GO" id="GO:0016491">
    <property type="term" value="F:oxidoreductase activity"/>
    <property type="evidence" value="ECO:0007669"/>
    <property type="project" value="UniProtKB-KW"/>
</dbReference>
<dbReference type="InterPro" id="IPR036291">
    <property type="entry name" value="NAD(P)-bd_dom_sf"/>
</dbReference>
<dbReference type="InterPro" id="IPR051609">
    <property type="entry name" value="NmrA/Isoflavone_reductase-like"/>
</dbReference>
<feature type="domain" description="NmrA-like" evidence="3">
    <location>
        <begin position="9"/>
        <end position="265"/>
    </location>
</feature>
<keyword evidence="2" id="KW-0560">Oxidoreductase</keyword>
<dbReference type="Gene3D" id="3.90.25.10">
    <property type="entry name" value="UDP-galactose 4-epimerase, domain 1"/>
    <property type="match status" value="1"/>
</dbReference>
<evidence type="ECO:0000256" key="1">
    <source>
        <dbReference type="ARBA" id="ARBA00022857"/>
    </source>
</evidence>
<sequence>MMLLTEESTNTVLVLGAGQLGMPVLRAMSKKTHKNPSTKISVLLKEEASHAVSGSRKARLDELRELGISVVEGDLQRQSIDELSTIFRQFGAVINCSGFVGGPGTQIKITTAVLNAGVTRYFPWQFGVDYDIVGKGSGQEVWDEQLEVRHLLRGQSETDWTIVSTGIFTSYLFEPSFGVVDEKKHTVYGLGDWQHSITLTTPEDIGMLTAEIFFYQPEIRNKIVYIAGDTLKYIEIAELMESRWGDITERKLLTKEMLVEDVRNSPNDTAAKYRLAFARPDGVAWSMANTFNFQQGIKTTTAVQWLAIHDNIYSD</sequence>
<evidence type="ECO:0000313" key="4">
    <source>
        <dbReference type="EMBL" id="SBV95320.1"/>
    </source>
</evidence>
<proteinExistence type="predicted"/>
<dbReference type="EMBL" id="FLUP01000001">
    <property type="protein sequence ID" value="SBV95320.1"/>
    <property type="molecule type" value="Genomic_DNA"/>
</dbReference>
<name>A0A212J7A6_9BACT</name>
<dbReference type="InterPro" id="IPR045312">
    <property type="entry name" value="PCBER-like"/>
</dbReference>
<dbReference type="PANTHER" id="PTHR47706">
    <property type="entry name" value="NMRA-LIKE FAMILY PROTEIN"/>
    <property type="match status" value="1"/>
</dbReference>
<protein>
    <submittedName>
        <fullName evidence="4">NmrA-like family protein</fullName>
    </submittedName>
</protein>
<evidence type="ECO:0000256" key="2">
    <source>
        <dbReference type="ARBA" id="ARBA00023002"/>
    </source>
</evidence>
<dbReference type="SUPFAM" id="SSF51735">
    <property type="entry name" value="NAD(P)-binding Rossmann-fold domains"/>
    <property type="match status" value="1"/>
</dbReference>
<dbReference type="CDD" id="cd05259">
    <property type="entry name" value="PCBER_SDR_a"/>
    <property type="match status" value="1"/>
</dbReference>
<dbReference type="PANTHER" id="PTHR47706:SF6">
    <property type="entry name" value="NMRA-LIKE FAMILY PROTEIN (AFU_ORTHOLOGUE AFUA_6G00280)"/>
    <property type="match status" value="1"/>
</dbReference>
<dbReference type="Gene3D" id="3.40.50.720">
    <property type="entry name" value="NAD(P)-binding Rossmann-like Domain"/>
    <property type="match status" value="1"/>
</dbReference>
<accession>A0A212J7A6</accession>
<evidence type="ECO:0000259" key="3">
    <source>
        <dbReference type="Pfam" id="PF05368"/>
    </source>
</evidence>